<feature type="transmembrane region" description="Helical" evidence="6">
    <location>
        <begin position="49"/>
        <end position="71"/>
    </location>
</feature>
<protein>
    <submittedName>
        <fullName evidence="8">MFS domain-containing protein</fullName>
    </submittedName>
</protein>
<dbReference type="Pfam" id="PF10317">
    <property type="entry name" value="7TM_GPCR_Srd"/>
    <property type="match status" value="1"/>
</dbReference>
<dbReference type="InterPro" id="IPR019421">
    <property type="entry name" value="7TM_GPCR_serpentine_rcpt_Srd"/>
</dbReference>
<feature type="transmembrane region" description="Helical" evidence="6">
    <location>
        <begin position="310"/>
        <end position="329"/>
    </location>
</feature>
<dbReference type="AlphaFoldDB" id="A0A1I7S0A7"/>
<keyword evidence="3 6" id="KW-0812">Transmembrane</keyword>
<accession>A0A1I7S0A7</accession>
<dbReference type="GO" id="GO:0022857">
    <property type="term" value="F:transmembrane transporter activity"/>
    <property type="evidence" value="ECO:0007669"/>
    <property type="project" value="InterPro"/>
</dbReference>
<feature type="transmembrane region" description="Helical" evidence="6">
    <location>
        <begin position="238"/>
        <end position="261"/>
    </location>
</feature>
<evidence type="ECO:0000313" key="8">
    <source>
        <dbReference type="WBParaSite" id="BXY_0643100.1"/>
    </source>
</evidence>
<evidence type="ECO:0000256" key="5">
    <source>
        <dbReference type="ARBA" id="ARBA00023136"/>
    </source>
</evidence>
<organism evidence="7 8">
    <name type="scientific">Bursaphelenchus xylophilus</name>
    <name type="common">Pinewood nematode worm</name>
    <name type="synonym">Aphelenchoides xylophilus</name>
    <dbReference type="NCBI Taxonomy" id="6326"/>
    <lineage>
        <taxon>Eukaryota</taxon>
        <taxon>Metazoa</taxon>
        <taxon>Ecdysozoa</taxon>
        <taxon>Nematoda</taxon>
        <taxon>Chromadorea</taxon>
        <taxon>Rhabditida</taxon>
        <taxon>Tylenchina</taxon>
        <taxon>Tylenchomorpha</taxon>
        <taxon>Aphelenchoidea</taxon>
        <taxon>Aphelenchoididae</taxon>
        <taxon>Bursaphelenchus</taxon>
    </lineage>
</organism>
<feature type="transmembrane region" description="Helical" evidence="6">
    <location>
        <begin position="267"/>
        <end position="289"/>
    </location>
</feature>
<comment type="subcellular location">
    <subcellularLocation>
        <location evidence="1">Membrane</location>
        <topology evidence="1">Multi-pass membrane protein</topology>
    </subcellularLocation>
</comment>
<feature type="transmembrane region" description="Helical" evidence="6">
    <location>
        <begin position="12"/>
        <end position="37"/>
    </location>
</feature>
<feature type="transmembrane region" description="Helical" evidence="6">
    <location>
        <begin position="197"/>
        <end position="218"/>
    </location>
</feature>
<name>A0A1I7S0A7_BURXY</name>
<dbReference type="Proteomes" id="UP000095284">
    <property type="component" value="Unplaced"/>
</dbReference>
<proteinExistence type="predicted"/>
<dbReference type="GO" id="GO:0016020">
    <property type="term" value="C:membrane"/>
    <property type="evidence" value="ECO:0007669"/>
    <property type="project" value="UniProtKB-SubCell"/>
</dbReference>
<dbReference type="InterPro" id="IPR050930">
    <property type="entry name" value="MFS_Vesicular_Transporter"/>
</dbReference>
<sequence length="433" mass="49070">MDKIRIRGDERTLETVLICVHSVFGLVSMAVNALALYKSIFSAADILGAYKLILINQSVVNFLLAASVVFLQLRIFITPFGNVFAVLGLASFTNHFIAFLVYTLFSSLFLDYYFLLLIGMLYNCHWIHKSRYGPKMTSIFLLAAAVLSFADFVLSGVLFYEDEDQSRQFSRNKTHETVLNRHMVFAVRVHENVMDIVVNYIDAIFMVFCIAMLIFLRYRIRVYLKRHEQELTYIQSKLINGLIETFAGLGYTAGPVIGAVLYEYGGFQMPFLVLGFLLILATVVSIFLVEDIEDEEAEDTKGMLGMLKMPVIWLMVFAVVICAISLSFFDPTLAAHLESLIIIQASIMVVLVAIPSGFYFLLYEYLREAGCDCIMFIMIALALFLLPIFVLRMLRTVRHSHRLHNDDNLSVSVATSHLEREGPSTSTIHRDLS</sequence>
<dbReference type="PANTHER" id="PTHR23506">
    <property type="entry name" value="GH10249P"/>
    <property type="match status" value="1"/>
</dbReference>
<feature type="transmembrane region" description="Helical" evidence="6">
    <location>
        <begin position="374"/>
        <end position="394"/>
    </location>
</feature>
<evidence type="ECO:0000256" key="6">
    <source>
        <dbReference type="SAM" id="Phobius"/>
    </source>
</evidence>
<keyword evidence="2" id="KW-0813">Transport</keyword>
<feature type="transmembrane region" description="Helical" evidence="6">
    <location>
        <begin position="139"/>
        <end position="160"/>
    </location>
</feature>
<evidence type="ECO:0000256" key="2">
    <source>
        <dbReference type="ARBA" id="ARBA00022448"/>
    </source>
</evidence>
<keyword evidence="4 6" id="KW-1133">Transmembrane helix</keyword>
<evidence type="ECO:0000256" key="1">
    <source>
        <dbReference type="ARBA" id="ARBA00004141"/>
    </source>
</evidence>
<evidence type="ECO:0000313" key="7">
    <source>
        <dbReference type="Proteomes" id="UP000095284"/>
    </source>
</evidence>
<dbReference type="Gene3D" id="1.20.1250.20">
    <property type="entry name" value="MFS general substrate transporter like domains"/>
    <property type="match status" value="1"/>
</dbReference>
<dbReference type="eggNOG" id="KOG3764">
    <property type="taxonomic scope" value="Eukaryota"/>
</dbReference>
<keyword evidence="5 6" id="KW-0472">Membrane</keyword>
<reference evidence="8" key="1">
    <citation type="submission" date="2016-11" db="UniProtKB">
        <authorList>
            <consortium name="WormBaseParasite"/>
        </authorList>
    </citation>
    <scope>IDENTIFICATION</scope>
</reference>
<feature type="transmembrane region" description="Helical" evidence="6">
    <location>
        <begin position="341"/>
        <end position="362"/>
    </location>
</feature>
<dbReference type="PANTHER" id="PTHR23506:SF26">
    <property type="entry name" value="MFS-TYPE TRANSPORTER SLC18B1"/>
    <property type="match status" value="1"/>
</dbReference>
<dbReference type="WBParaSite" id="BXY_0643100.1">
    <property type="protein sequence ID" value="BXY_0643100.1"/>
    <property type="gene ID" value="BXY_0643100"/>
</dbReference>
<dbReference type="InterPro" id="IPR036259">
    <property type="entry name" value="MFS_trans_sf"/>
</dbReference>
<evidence type="ECO:0000256" key="3">
    <source>
        <dbReference type="ARBA" id="ARBA00022692"/>
    </source>
</evidence>
<evidence type="ECO:0000256" key="4">
    <source>
        <dbReference type="ARBA" id="ARBA00022989"/>
    </source>
</evidence>
<dbReference type="SUPFAM" id="SSF103473">
    <property type="entry name" value="MFS general substrate transporter"/>
    <property type="match status" value="1"/>
</dbReference>